<dbReference type="InterPro" id="IPR046682">
    <property type="entry name" value="DUF6552"/>
</dbReference>
<sequence length="82" mass="8903">MQSELAPSARSEMLVFVVKWAASLIQIVGYGATAFGLTPWNLYFFVVGVLGWFVVGVLWKDRAIMLIHLVALAAMIAGMSNG</sequence>
<reference evidence="2 3" key="1">
    <citation type="submission" date="2017-07" db="EMBL/GenBank/DDBJ databases">
        <authorList>
            <person name="Sun Z.S."/>
            <person name="Albrecht U."/>
            <person name="Echele G."/>
            <person name="Lee C.C."/>
        </authorList>
    </citation>
    <scope>NUCLEOTIDE SEQUENCE [LARGE SCALE GENOMIC DNA]</scope>
    <source>
        <strain evidence="2 3">DSM 14827</strain>
    </source>
</reference>
<evidence type="ECO:0008006" key="4">
    <source>
        <dbReference type="Google" id="ProtNLM"/>
    </source>
</evidence>
<dbReference type="AlphaFoldDB" id="A0A239PL91"/>
<accession>A0A239PL91</accession>
<keyword evidence="1" id="KW-1133">Transmembrane helix</keyword>
<feature type="transmembrane region" description="Helical" evidence="1">
    <location>
        <begin position="40"/>
        <end position="58"/>
    </location>
</feature>
<proteinExistence type="predicted"/>
<protein>
    <recommendedName>
        <fullName evidence="4">Ubiquinone biosynthesis methyltransferase UbiE</fullName>
    </recommendedName>
</protein>
<evidence type="ECO:0000313" key="3">
    <source>
        <dbReference type="Proteomes" id="UP000198307"/>
    </source>
</evidence>
<keyword evidence="1" id="KW-0812">Transmembrane</keyword>
<evidence type="ECO:0000256" key="1">
    <source>
        <dbReference type="SAM" id="Phobius"/>
    </source>
</evidence>
<keyword evidence="1" id="KW-0472">Membrane</keyword>
<organism evidence="2 3">
    <name type="scientific">Paracoccus seriniphilus</name>
    <dbReference type="NCBI Taxonomy" id="184748"/>
    <lineage>
        <taxon>Bacteria</taxon>
        <taxon>Pseudomonadati</taxon>
        <taxon>Pseudomonadota</taxon>
        <taxon>Alphaproteobacteria</taxon>
        <taxon>Rhodobacterales</taxon>
        <taxon>Paracoccaceae</taxon>
        <taxon>Paracoccus</taxon>
    </lineage>
</organism>
<gene>
    <name evidence="2" type="ORF">SAMN05444959_101140</name>
</gene>
<name>A0A239PL91_9RHOB</name>
<dbReference type="EMBL" id="FZQB01000001">
    <property type="protein sequence ID" value="SNT68582.1"/>
    <property type="molecule type" value="Genomic_DNA"/>
</dbReference>
<dbReference type="Pfam" id="PF20189">
    <property type="entry name" value="DUF6552"/>
    <property type="match status" value="1"/>
</dbReference>
<evidence type="ECO:0000313" key="2">
    <source>
        <dbReference type="EMBL" id="SNT68582.1"/>
    </source>
</evidence>
<feature type="transmembrane region" description="Helical" evidence="1">
    <location>
        <begin position="63"/>
        <end position="80"/>
    </location>
</feature>
<feature type="transmembrane region" description="Helical" evidence="1">
    <location>
        <begin position="12"/>
        <end position="34"/>
    </location>
</feature>
<dbReference type="Proteomes" id="UP000198307">
    <property type="component" value="Unassembled WGS sequence"/>
</dbReference>
<keyword evidence="3" id="KW-1185">Reference proteome</keyword>